<gene>
    <name evidence="2" type="ORF">EMLFYP7_02411</name>
</gene>
<protein>
    <recommendedName>
        <fullName evidence="3">Flp pilus assembly protein CpaB</fullName>
    </recommendedName>
</protein>
<organism evidence="2">
    <name type="scientific">Phytobacter massiliensis</name>
    <dbReference type="NCBI Taxonomy" id="1485952"/>
    <lineage>
        <taxon>Bacteria</taxon>
        <taxon>Pseudomonadati</taxon>
        <taxon>Pseudomonadota</taxon>
        <taxon>Gammaproteobacteria</taxon>
        <taxon>Enterobacterales</taxon>
        <taxon>Enterobacteriaceae</taxon>
        <taxon>Phytobacter</taxon>
    </lineage>
</organism>
<evidence type="ECO:0008006" key="3">
    <source>
        <dbReference type="Google" id="ProtNLM"/>
    </source>
</evidence>
<dbReference type="AlphaFoldDB" id="A0A6N3EYL7"/>
<evidence type="ECO:0000256" key="1">
    <source>
        <dbReference type="SAM" id="Phobius"/>
    </source>
</evidence>
<proteinExistence type="predicted"/>
<sequence length="274" mass="30467">MNHRTLFFLSITVIAVGIIGIFIQRNQAPSTTPMVNVISTDKKIITIAEATRELRPFDVLEAKDYIIRTVEAPKEGNDGRDLSSLSSMNLNGYLVRNNIAKGSAIIPSLIESPTSKTFAMHSLRGNELPYGYMVKPREEYLLSSLNVGDKVSLFIRVAEVEKGKKSEVNYVEEGQQNSSKALKKYALSPVLGGLTILDVQREKKEEKGYTTDPDTPVGKLVLRMNQQQLAELRVVEKAGEIILFPAEGSQSNKKIEMDEVLPQFRAIKELRGGK</sequence>
<keyword evidence="1" id="KW-0472">Membrane</keyword>
<keyword evidence="1" id="KW-0812">Transmembrane</keyword>
<dbReference type="RefSeq" id="WP_044181604.1">
    <property type="nucleotide sequence ID" value="NZ_CABKSF010000003.1"/>
</dbReference>
<evidence type="ECO:0000313" key="2">
    <source>
        <dbReference type="EMBL" id="VYU44864.1"/>
    </source>
</evidence>
<name>A0A6N3EYL7_9ENTR</name>
<reference evidence="2" key="1">
    <citation type="submission" date="2019-11" db="EMBL/GenBank/DDBJ databases">
        <authorList>
            <person name="Feng L."/>
        </authorList>
    </citation>
    <scope>NUCLEOTIDE SEQUENCE</scope>
    <source>
        <strain evidence="2">EMassiliensisLFYP7</strain>
    </source>
</reference>
<dbReference type="EMBL" id="CACRTZ010000029">
    <property type="protein sequence ID" value="VYU44864.1"/>
    <property type="molecule type" value="Genomic_DNA"/>
</dbReference>
<dbReference type="OrthoDB" id="6555501at2"/>
<feature type="transmembrane region" description="Helical" evidence="1">
    <location>
        <begin position="6"/>
        <end position="23"/>
    </location>
</feature>
<keyword evidence="1" id="KW-1133">Transmembrane helix</keyword>
<accession>A0A6N3EYL7</accession>